<keyword evidence="5" id="KW-1185">Reference proteome</keyword>
<dbReference type="InterPro" id="IPR036625">
    <property type="entry name" value="E3-bd_dom_sf"/>
</dbReference>
<proteinExistence type="predicted"/>
<feature type="domain" description="Lsr2 dimerization" evidence="2">
    <location>
        <begin position="1"/>
        <end position="61"/>
    </location>
</feature>
<dbReference type="EMBL" id="BLAH01000001">
    <property type="protein sequence ID" value="GES34772.1"/>
    <property type="molecule type" value="Genomic_DNA"/>
</dbReference>
<evidence type="ECO:0000313" key="4">
    <source>
        <dbReference type="EMBL" id="GES34772.1"/>
    </source>
</evidence>
<dbReference type="InterPro" id="IPR042261">
    <property type="entry name" value="Lsr2-like_dimerization"/>
</dbReference>
<dbReference type="Pfam" id="PF23359">
    <property type="entry name" value="Lsr2_DNA-bd"/>
    <property type="match status" value="1"/>
</dbReference>
<evidence type="ECO:0000313" key="5">
    <source>
        <dbReference type="Proteomes" id="UP000325466"/>
    </source>
</evidence>
<keyword evidence="1" id="KW-0238">DNA-binding</keyword>
<dbReference type="Proteomes" id="UP000325466">
    <property type="component" value="Unassembled WGS sequence"/>
</dbReference>
<accession>A0ABQ0YE24</accession>
<dbReference type="InterPro" id="IPR024412">
    <property type="entry name" value="Lsr2_dim_dom"/>
</dbReference>
<name>A0ABQ0YE24_9NOCA</name>
<dbReference type="Gene3D" id="4.10.320.10">
    <property type="entry name" value="E3-binding domain"/>
    <property type="match status" value="1"/>
</dbReference>
<evidence type="ECO:0000259" key="2">
    <source>
        <dbReference type="Pfam" id="PF11774"/>
    </source>
</evidence>
<protein>
    <submittedName>
        <fullName evidence="4">Possible lysyl tRNA synthetase-like protein</fullName>
    </submittedName>
</protein>
<dbReference type="InterPro" id="IPR055370">
    <property type="entry name" value="Lsr2_DNA-bd"/>
</dbReference>
<evidence type="ECO:0000259" key="3">
    <source>
        <dbReference type="Pfam" id="PF23359"/>
    </source>
</evidence>
<organism evidence="4 5">
    <name type="scientific">Rhodococcus aetherivorans</name>
    <dbReference type="NCBI Taxonomy" id="191292"/>
    <lineage>
        <taxon>Bacteria</taxon>
        <taxon>Bacillati</taxon>
        <taxon>Actinomycetota</taxon>
        <taxon>Actinomycetes</taxon>
        <taxon>Mycobacteriales</taxon>
        <taxon>Nocardiaceae</taxon>
        <taxon>Rhodococcus</taxon>
    </lineage>
</organism>
<dbReference type="RefSeq" id="WP_029546882.1">
    <property type="nucleotide sequence ID" value="NZ_BAAAYP010000026.1"/>
</dbReference>
<sequence>MARKTIVETDDDIDGTPVETGGETITFALDGVEYTIDLNKKNAKDFRRKIDFYVEHATRVGGRKRRGGTAGRTAAGSPSSTEVRKWALEAGYEVSARGRVPQSLLNEYAAAH</sequence>
<comment type="caution">
    <text evidence="4">The sequence shown here is derived from an EMBL/GenBank/DDBJ whole genome shotgun (WGS) entry which is preliminary data.</text>
</comment>
<evidence type="ECO:0000256" key="1">
    <source>
        <dbReference type="ARBA" id="ARBA00023125"/>
    </source>
</evidence>
<dbReference type="Gene3D" id="3.30.60.230">
    <property type="entry name" value="Lsr2, dimerization domain"/>
    <property type="match status" value="1"/>
</dbReference>
<gene>
    <name evidence="4" type="ORF">RAJCM14343_0012</name>
</gene>
<dbReference type="Pfam" id="PF11774">
    <property type="entry name" value="Lsr2"/>
    <property type="match status" value="1"/>
</dbReference>
<feature type="domain" description="Lsr2 DNA-binding" evidence="3">
    <location>
        <begin position="77"/>
        <end position="111"/>
    </location>
</feature>
<reference evidence="4 5" key="1">
    <citation type="journal article" date="2018" name="Biodegradation">
        <title>1,4-Dioxane degradation characteristics of Rhodococcus aetherivorans JCM 14343.</title>
        <authorList>
            <person name="Inoue D."/>
            <person name="Tsunoda T."/>
            <person name="Yamamoto N."/>
            <person name="Ike M."/>
            <person name="Sei K."/>
        </authorList>
    </citation>
    <scope>NUCLEOTIDE SEQUENCE [LARGE SCALE GENOMIC DNA]</scope>
    <source>
        <strain evidence="4 5">JCM 14343</strain>
    </source>
</reference>